<dbReference type="RefSeq" id="WP_131898599.1">
    <property type="nucleotide sequence ID" value="NZ_SMKU01000183.1"/>
</dbReference>
<dbReference type="EMBL" id="SMKU01000183">
    <property type="protein sequence ID" value="TDD79124.1"/>
    <property type="molecule type" value="Genomic_DNA"/>
</dbReference>
<sequence length="128" mass="13536">MDSNPVRGVDRRRLIGRGTPAAADMVAAGAPLIGAQPGHAEILRKDPKNAHAAGGRGGLVPAGGRDETALPSNRFADVEKSVAARMAPAEKQYKTNQGDCYVRRGRYAKGAPLIRTAGKEPYAEHLPR</sequence>
<evidence type="ECO:0000313" key="3">
    <source>
        <dbReference type="Proteomes" id="UP000294513"/>
    </source>
</evidence>
<evidence type="ECO:0000313" key="2">
    <source>
        <dbReference type="EMBL" id="TDD79124.1"/>
    </source>
</evidence>
<dbReference type="Proteomes" id="UP000294513">
    <property type="component" value="Unassembled WGS sequence"/>
</dbReference>
<comment type="caution">
    <text evidence="2">The sequence shown here is derived from an EMBL/GenBank/DDBJ whole genome shotgun (WGS) entry which is preliminary data.</text>
</comment>
<keyword evidence="3" id="KW-1185">Reference proteome</keyword>
<accession>A0A4R5B652</accession>
<protein>
    <submittedName>
        <fullName evidence="2">Uncharacterized protein</fullName>
    </submittedName>
</protein>
<feature type="region of interest" description="Disordered" evidence="1">
    <location>
        <begin position="47"/>
        <end position="70"/>
    </location>
</feature>
<name>A0A4R5B652_9ACTN</name>
<dbReference type="AlphaFoldDB" id="A0A4R5B652"/>
<gene>
    <name evidence="2" type="ORF">E1298_28425</name>
</gene>
<reference evidence="2 3" key="1">
    <citation type="submission" date="2019-03" db="EMBL/GenBank/DDBJ databases">
        <title>Draft genome sequences of novel Actinobacteria.</title>
        <authorList>
            <person name="Sahin N."/>
            <person name="Ay H."/>
            <person name="Saygin H."/>
        </authorList>
    </citation>
    <scope>NUCLEOTIDE SEQUENCE [LARGE SCALE GENOMIC DNA]</scope>
    <source>
        <strain evidence="2 3">H3C3</strain>
    </source>
</reference>
<proteinExistence type="predicted"/>
<evidence type="ECO:0000256" key="1">
    <source>
        <dbReference type="SAM" id="MobiDB-lite"/>
    </source>
</evidence>
<organism evidence="2 3">
    <name type="scientific">Actinomadura rubrisoli</name>
    <dbReference type="NCBI Taxonomy" id="2530368"/>
    <lineage>
        <taxon>Bacteria</taxon>
        <taxon>Bacillati</taxon>
        <taxon>Actinomycetota</taxon>
        <taxon>Actinomycetes</taxon>
        <taxon>Streptosporangiales</taxon>
        <taxon>Thermomonosporaceae</taxon>
        <taxon>Actinomadura</taxon>
    </lineage>
</organism>